<comment type="caution">
    <text evidence="1">The sequence shown here is derived from an EMBL/GenBank/DDBJ whole genome shotgun (WGS) entry which is preliminary data.</text>
</comment>
<name>A0AAV1VC58_9STRA</name>
<evidence type="ECO:0000313" key="1">
    <source>
        <dbReference type="EMBL" id="CAK7944541.1"/>
    </source>
</evidence>
<evidence type="ECO:0000313" key="2">
    <source>
        <dbReference type="Proteomes" id="UP001162060"/>
    </source>
</evidence>
<proteinExistence type="predicted"/>
<dbReference type="EMBL" id="CAKLBY020000309">
    <property type="protein sequence ID" value="CAK7944541.1"/>
    <property type="molecule type" value="Genomic_DNA"/>
</dbReference>
<protein>
    <submittedName>
        <fullName evidence="1">Uncharacterized protein</fullName>
    </submittedName>
</protein>
<reference evidence="1" key="1">
    <citation type="submission" date="2024-01" db="EMBL/GenBank/DDBJ databases">
        <authorList>
            <person name="Webb A."/>
        </authorList>
    </citation>
    <scope>NUCLEOTIDE SEQUENCE</scope>
    <source>
        <strain evidence="1">Pm1</strain>
    </source>
</reference>
<gene>
    <name evidence="1" type="ORF">PM001_LOCUS29691</name>
</gene>
<organism evidence="1 2">
    <name type="scientific">Peronospora matthiolae</name>
    <dbReference type="NCBI Taxonomy" id="2874970"/>
    <lineage>
        <taxon>Eukaryota</taxon>
        <taxon>Sar</taxon>
        <taxon>Stramenopiles</taxon>
        <taxon>Oomycota</taxon>
        <taxon>Peronosporomycetes</taxon>
        <taxon>Peronosporales</taxon>
        <taxon>Peronosporaceae</taxon>
        <taxon>Peronospora</taxon>
    </lineage>
</organism>
<accession>A0AAV1VC58</accession>
<dbReference type="AlphaFoldDB" id="A0AAV1VC58"/>
<sequence length="83" mass="9400">MLASTSTFKAWRHMVVFTREFEEPTLAQLQAQVSHGDRKANDTHGKAPQAIRISGYCMGVLSAFQKMCGDQEDALEFLEFFLE</sequence>
<dbReference type="Proteomes" id="UP001162060">
    <property type="component" value="Unassembled WGS sequence"/>
</dbReference>